<protein>
    <submittedName>
        <fullName evidence="2">Uncharacterized protein</fullName>
    </submittedName>
</protein>
<keyword evidence="3" id="KW-1185">Reference proteome</keyword>
<organism evidence="2 3">
    <name type="scientific">Paraburkholderia sejongensis</name>
    <dbReference type="NCBI Taxonomy" id="2886946"/>
    <lineage>
        <taxon>Bacteria</taxon>
        <taxon>Pseudomonadati</taxon>
        <taxon>Pseudomonadota</taxon>
        <taxon>Betaproteobacteria</taxon>
        <taxon>Burkholderiales</taxon>
        <taxon>Burkholderiaceae</taxon>
        <taxon>Paraburkholderia</taxon>
    </lineage>
</organism>
<sequence length="82" mass="8986">MNRQAFIHRDPPRSNVFEPRGETLSHTFLLLSRPIAVHHWPQCVVFDATGPRAAFSQSAWASTFADGSPPGSSDRPAMSALP</sequence>
<dbReference type="RefSeq" id="WP_230511611.1">
    <property type="nucleotide sequence ID" value="NZ_JAJITD010000011.1"/>
</dbReference>
<accession>A0ABS8JZK9</accession>
<evidence type="ECO:0000313" key="2">
    <source>
        <dbReference type="EMBL" id="MCC8395346.1"/>
    </source>
</evidence>
<feature type="region of interest" description="Disordered" evidence="1">
    <location>
        <begin position="63"/>
        <end position="82"/>
    </location>
</feature>
<name>A0ABS8JZK9_9BURK</name>
<evidence type="ECO:0000313" key="3">
    <source>
        <dbReference type="Proteomes" id="UP001431019"/>
    </source>
</evidence>
<dbReference type="Proteomes" id="UP001431019">
    <property type="component" value="Unassembled WGS sequence"/>
</dbReference>
<gene>
    <name evidence="2" type="ORF">LJ656_22410</name>
</gene>
<evidence type="ECO:0000256" key="1">
    <source>
        <dbReference type="SAM" id="MobiDB-lite"/>
    </source>
</evidence>
<reference evidence="2 3" key="1">
    <citation type="submission" date="2021-11" db="EMBL/GenBank/DDBJ databases">
        <authorList>
            <person name="Oh E.-T."/>
            <person name="Kim S.-B."/>
        </authorList>
    </citation>
    <scope>NUCLEOTIDE SEQUENCE [LARGE SCALE GENOMIC DNA]</scope>
    <source>
        <strain evidence="2 3">MMS20-SJTR3</strain>
    </source>
</reference>
<proteinExistence type="predicted"/>
<dbReference type="EMBL" id="JAJITD010000011">
    <property type="protein sequence ID" value="MCC8395346.1"/>
    <property type="molecule type" value="Genomic_DNA"/>
</dbReference>
<comment type="caution">
    <text evidence="2">The sequence shown here is derived from an EMBL/GenBank/DDBJ whole genome shotgun (WGS) entry which is preliminary data.</text>
</comment>